<dbReference type="InterPro" id="IPR051313">
    <property type="entry name" value="Bact_iron-sidero_bind"/>
</dbReference>
<evidence type="ECO:0000256" key="3">
    <source>
        <dbReference type="ARBA" id="ARBA00022448"/>
    </source>
</evidence>
<dbReference type="Gene3D" id="3.40.50.1980">
    <property type="entry name" value="Nitrogenase molybdenum iron protein domain"/>
    <property type="match status" value="2"/>
</dbReference>
<dbReference type="PANTHER" id="PTHR30532:SF24">
    <property type="entry name" value="FERRIC ENTEROBACTIN-BINDING PERIPLASMIC PROTEIN FEPB"/>
    <property type="match status" value="1"/>
</dbReference>
<accession>F5XQY2</accession>
<evidence type="ECO:0000256" key="4">
    <source>
        <dbReference type="ARBA" id="ARBA00022729"/>
    </source>
</evidence>
<dbReference type="HOGENOM" id="CLU_038034_1_1_11"/>
<gene>
    <name evidence="6" type="ordered locus">MLP_39900</name>
</gene>
<keyword evidence="7" id="KW-1185">Reference proteome</keyword>
<dbReference type="eggNOG" id="COG0614">
    <property type="taxonomic scope" value="Bacteria"/>
</dbReference>
<dbReference type="Proteomes" id="UP000007947">
    <property type="component" value="Chromosome"/>
</dbReference>
<name>F5XQY2_MICPN</name>
<comment type="similarity">
    <text evidence="2">Belongs to the bacterial solute-binding protein 8 family.</text>
</comment>
<reference evidence="6 7" key="1">
    <citation type="submission" date="2011-05" db="EMBL/GenBank/DDBJ databases">
        <title>Whole genome sequence of Microlunatus phosphovorus NM-1.</title>
        <authorList>
            <person name="Hosoyama A."/>
            <person name="Sasaki K."/>
            <person name="Harada T."/>
            <person name="Igarashi R."/>
            <person name="Kawakoshi A."/>
            <person name="Sasagawa M."/>
            <person name="Fukada J."/>
            <person name="Nakamura S."/>
            <person name="Katano Y."/>
            <person name="Hanada S."/>
            <person name="Kamagata Y."/>
            <person name="Nakamura N."/>
            <person name="Yamazaki S."/>
            <person name="Fujita N."/>
        </authorList>
    </citation>
    <scope>NUCLEOTIDE SEQUENCE [LARGE SCALE GENOMIC DNA]</scope>
    <source>
        <strain evidence="7">ATCC 700054 / DSM 10555 / JCM 9379 / NBRC 101784 / NCIMB 13414 / VKM Ac-1990 / NM-1</strain>
    </source>
</reference>
<keyword evidence="3" id="KW-0813">Transport</keyword>
<dbReference type="AlphaFoldDB" id="F5XQY2"/>
<dbReference type="PROSITE" id="PS50983">
    <property type="entry name" value="FE_B12_PBP"/>
    <property type="match status" value="1"/>
</dbReference>
<evidence type="ECO:0000256" key="2">
    <source>
        <dbReference type="ARBA" id="ARBA00008814"/>
    </source>
</evidence>
<dbReference type="KEGG" id="mph:MLP_39900"/>
<dbReference type="SUPFAM" id="SSF53807">
    <property type="entry name" value="Helical backbone' metal receptor"/>
    <property type="match status" value="1"/>
</dbReference>
<dbReference type="RefSeq" id="WP_013864846.1">
    <property type="nucleotide sequence ID" value="NC_015635.1"/>
</dbReference>
<dbReference type="EMBL" id="AP012204">
    <property type="protein sequence ID" value="BAK37004.1"/>
    <property type="molecule type" value="Genomic_DNA"/>
</dbReference>
<evidence type="ECO:0000256" key="1">
    <source>
        <dbReference type="ARBA" id="ARBA00004196"/>
    </source>
</evidence>
<dbReference type="PANTHER" id="PTHR30532">
    <property type="entry name" value="IRON III DICITRATE-BINDING PERIPLASMIC PROTEIN"/>
    <property type="match status" value="1"/>
</dbReference>
<proteinExistence type="inferred from homology"/>
<dbReference type="Pfam" id="PF01497">
    <property type="entry name" value="Peripla_BP_2"/>
    <property type="match status" value="1"/>
</dbReference>
<evidence type="ECO:0000259" key="5">
    <source>
        <dbReference type="PROSITE" id="PS50983"/>
    </source>
</evidence>
<dbReference type="GO" id="GO:1901678">
    <property type="term" value="P:iron coordination entity transport"/>
    <property type="evidence" value="ECO:0007669"/>
    <property type="project" value="UniProtKB-ARBA"/>
</dbReference>
<sequence length="236" mass="25503">MREYFARTQQPLPEVLSTNAGDPPPFEEILTYEPDLILATEAGLTRKQYDTLSAMAPTIAHPGEAWETPWRDTIAISGRALGKEAEAEQVLRDLDAKTAASAAAHPEFKGRSITVAEVYEGEFLIYTAAEPRGKLLTQLGFTVDSYGSSDTVHELSFEKADTIGSDVLLMYFPDGEARQDFESGPAARVLSPRLRDGRIASVVGAANVAAVSPPTALSWPWTIDEFTSTLSAAAKP</sequence>
<dbReference type="GO" id="GO:0030288">
    <property type="term" value="C:outer membrane-bounded periplasmic space"/>
    <property type="evidence" value="ECO:0007669"/>
    <property type="project" value="TreeGrafter"/>
</dbReference>
<feature type="domain" description="Fe/B12 periplasmic-binding" evidence="5">
    <location>
        <begin position="1"/>
        <end position="234"/>
    </location>
</feature>
<comment type="subcellular location">
    <subcellularLocation>
        <location evidence="1">Cell envelope</location>
    </subcellularLocation>
</comment>
<keyword evidence="4" id="KW-0732">Signal</keyword>
<protein>
    <submittedName>
        <fullName evidence="6">Putative ABC transporter substrate-binding protein</fullName>
    </submittedName>
</protein>
<dbReference type="STRING" id="1032480.MLP_39900"/>
<evidence type="ECO:0000313" key="6">
    <source>
        <dbReference type="EMBL" id="BAK37004.1"/>
    </source>
</evidence>
<organism evidence="6 7">
    <name type="scientific">Microlunatus phosphovorus (strain ATCC 700054 / DSM 10555 / JCM 9379 / NBRC 101784 / NCIMB 13414 / VKM Ac-1990 / NM-1)</name>
    <dbReference type="NCBI Taxonomy" id="1032480"/>
    <lineage>
        <taxon>Bacteria</taxon>
        <taxon>Bacillati</taxon>
        <taxon>Actinomycetota</taxon>
        <taxon>Actinomycetes</taxon>
        <taxon>Propionibacteriales</taxon>
        <taxon>Propionibacteriaceae</taxon>
        <taxon>Microlunatus</taxon>
    </lineage>
</organism>
<dbReference type="InterPro" id="IPR002491">
    <property type="entry name" value="ABC_transptr_periplasmic_BD"/>
</dbReference>
<evidence type="ECO:0000313" key="7">
    <source>
        <dbReference type="Proteomes" id="UP000007947"/>
    </source>
</evidence>